<name>A0A5C1AKL8_9BACT</name>
<evidence type="ECO:0000313" key="2">
    <source>
        <dbReference type="Proteomes" id="UP000324974"/>
    </source>
</evidence>
<keyword evidence="2" id="KW-1185">Reference proteome</keyword>
<dbReference type="AlphaFoldDB" id="A0A5C1AKL8"/>
<organism evidence="1 2">
    <name type="scientific">Limnoglobus roseus</name>
    <dbReference type="NCBI Taxonomy" id="2598579"/>
    <lineage>
        <taxon>Bacteria</taxon>
        <taxon>Pseudomonadati</taxon>
        <taxon>Planctomycetota</taxon>
        <taxon>Planctomycetia</taxon>
        <taxon>Gemmatales</taxon>
        <taxon>Gemmataceae</taxon>
        <taxon>Limnoglobus</taxon>
    </lineage>
</organism>
<proteinExistence type="predicted"/>
<sequence>MGDDIQTGSYAVRDSQNKPRTVLILTLRTERPSADGPGYQFGDARHLLDGKGVSRIEKGLYQVDETGEYLTSNDPVAP</sequence>
<dbReference type="KEGG" id="lrs:PX52LOC_04703"/>
<protein>
    <submittedName>
        <fullName evidence="1">Uncharacterized protein</fullName>
    </submittedName>
</protein>
<dbReference type="Proteomes" id="UP000324974">
    <property type="component" value="Chromosome"/>
</dbReference>
<evidence type="ECO:0000313" key="1">
    <source>
        <dbReference type="EMBL" id="QEL17704.1"/>
    </source>
</evidence>
<accession>A0A5C1AKL8</accession>
<gene>
    <name evidence="1" type="ORF">PX52LOC_04703</name>
</gene>
<dbReference type="RefSeq" id="WP_149112278.1">
    <property type="nucleotide sequence ID" value="NZ_CP042425.1"/>
</dbReference>
<dbReference type="EMBL" id="CP042425">
    <property type="protein sequence ID" value="QEL17704.1"/>
    <property type="molecule type" value="Genomic_DNA"/>
</dbReference>
<reference evidence="2" key="1">
    <citation type="submission" date="2019-08" db="EMBL/GenBank/DDBJ databases">
        <title>Limnoglobus roseus gen. nov., sp. nov., a novel freshwater planctomycete with a giant genome from the family Gemmataceae.</title>
        <authorList>
            <person name="Kulichevskaya I.S."/>
            <person name="Naumoff D.G."/>
            <person name="Miroshnikov K."/>
            <person name="Ivanova A."/>
            <person name="Philippov D.A."/>
            <person name="Hakobyan A."/>
            <person name="Rijpstra I.C."/>
            <person name="Sinninghe Damste J.S."/>
            <person name="Liesack W."/>
            <person name="Dedysh S.N."/>
        </authorList>
    </citation>
    <scope>NUCLEOTIDE SEQUENCE [LARGE SCALE GENOMIC DNA]</scope>
    <source>
        <strain evidence="2">PX52</strain>
    </source>
</reference>